<dbReference type="Proteomes" id="UP000436088">
    <property type="component" value="Unassembled WGS sequence"/>
</dbReference>
<dbReference type="PANTHER" id="PTHR35726:SF5">
    <property type="match status" value="1"/>
</dbReference>
<organism evidence="2 3">
    <name type="scientific">Hibiscus syriacus</name>
    <name type="common">Rose of Sharon</name>
    <dbReference type="NCBI Taxonomy" id="106335"/>
    <lineage>
        <taxon>Eukaryota</taxon>
        <taxon>Viridiplantae</taxon>
        <taxon>Streptophyta</taxon>
        <taxon>Embryophyta</taxon>
        <taxon>Tracheophyta</taxon>
        <taxon>Spermatophyta</taxon>
        <taxon>Magnoliopsida</taxon>
        <taxon>eudicotyledons</taxon>
        <taxon>Gunneridae</taxon>
        <taxon>Pentapetalae</taxon>
        <taxon>rosids</taxon>
        <taxon>malvids</taxon>
        <taxon>Malvales</taxon>
        <taxon>Malvaceae</taxon>
        <taxon>Malvoideae</taxon>
        <taxon>Hibiscus</taxon>
    </lineage>
</organism>
<feature type="region of interest" description="Disordered" evidence="1">
    <location>
        <begin position="78"/>
        <end position="98"/>
    </location>
</feature>
<keyword evidence="3" id="KW-1185">Reference proteome</keyword>
<protein>
    <submittedName>
        <fullName evidence="2">Uncharacterized protein</fullName>
    </submittedName>
</protein>
<dbReference type="PANTHER" id="PTHR35726">
    <property type="entry name" value="GLUTAMIC ACID-RICH PROTEIN-LIKE"/>
    <property type="match status" value="1"/>
</dbReference>
<dbReference type="AlphaFoldDB" id="A0A6A2ZJK0"/>
<proteinExistence type="predicted"/>
<name>A0A6A2ZJK0_HIBSY</name>
<evidence type="ECO:0000256" key="1">
    <source>
        <dbReference type="SAM" id="MobiDB-lite"/>
    </source>
</evidence>
<sequence>MDHENGLVDVSPFFLFEHSGDSELDSESSSDITMATAVIGGDEDDAESCSCDMIGTERLDDFYEVILRLLDDEEEESIGCDDEDRIKEEPGSGIDLCGEGMDRMEDRLFWETCMAVGYP</sequence>
<evidence type="ECO:0000313" key="3">
    <source>
        <dbReference type="Proteomes" id="UP000436088"/>
    </source>
</evidence>
<accession>A0A6A2ZJK0</accession>
<evidence type="ECO:0000313" key="2">
    <source>
        <dbReference type="EMBL" id="KAE8691903.1"/>
    </source>
</evidence>
<comment type="caution">
    <text evidence="2">The sequence shown here is derived from an EMBL/GenBank/DDBJ whole genome shotgun (WGS) entry which is preliminary data.</text>
</comment>
<gene>
    <name evidence="2" type="ORF">F3Y22_tig00110865pilonHSYRG00420</name>
</gene>
<dbReference type="EMBL" id="VEPZ02001143">
    <property type="protein sequence ID" value="KAE8691903.1"/>
    <property type="molecule type" value="Genomic_DNA"/>
</dbReference>
<reference evidence="2" key="1">
    <citation type="submission" date="2019-09" db="EMBL/GenBank/DDBJ databases">
        <title>Draft genome information of white flower Hibiscus syriacus.</title>
        <authorList>
            <person name="Kim Y.-M."/>
        </authorList>
    </citation>
    <scope>NUCLEOTIDE SEQUENCE [LARGE SCALE GENOMIC DNA]</scope>
    <source>
        <strain evidence="2">YM2019G1</strain>
    </source>
</reference>